<dbReference type="Pfam" id="PF00730">
    <property type="entry name" value="HhH-GPD"/>
    <property type="match status" value="1"/>
</dbReference>
<dbReference type="InterPro" id="IPR023170">
    <property type="entry name" value="HhH_base_excis_C"/>
</dbReference>
<feature type="compositionally biased region" description="Polar residues" evidence="1">
    <location>
        <begin position="35"/>
        <end position="50"/>
    </location>
</feature>
<dbReference type="PANTHER" id="PTHR47203">
    <property type="match status" value="1"/>
</dbReference>
<dbReference type="GO" id="GO:0006285">
    <property type="term" value="P:base-excision repair, AP site formation"/>
    <property type="evidence" value="ECO:0007669"/>
    <property type="project" value="UniProtKB-ARBA"/>
</dbReference>
<feature type="compositionally biased region" description="Low complexity" evidence="1">
    <location>
        <begin position="1"/>
        <end position="16"/>
    </location>
</feature>
<gene>
    <name evidence="3" type="ORF">Agabi119p4_8616</name>
</gene>
<sequence>MELRSSAGNQAQSSSQLIAELSTPETPSPRKRTRTFNSRTTTPKTPTLVSPTKAKKIKLQASYATQSPFPNHAHPTTDEAVEIHDILTKAHQPVSRRPPDHMSNSAQNCGNVPNVIEAIIGTILSQNTSNAVCAKAKSNLDKTFGRNNFEAIAAAPKQKVIDAIRSGGLANKKARMIQGLLQAVKEKHGSYSLQHLARKPESTSSAPALRDDEIMDELLSYDGVGPKTASCVLLFCIGRDSFPVDTHVLRLSHLLGWIPPEANRVTAQAHLDIRVPAELKYGLHMLMFQHGRECKGCKQAGSEESCVLKSYLKERKKVGDDDISHKVEEAELKIKMEDKLQ</sequence>
<dbReference type="EMBL" id="JABXXO010000011">
    <property type="protein sequence ID" value="KAF7764079.1"/>
    <property type="molecule type" value="Genomic_DNA"/>
</dbReference>
<dbReference type="SMART" id="SM00478">
    <property type="entry name" value="ENDO3c"/>
    <property type="match status" value="1"/>
</dbReference>
<dbReference type="Gene3D" id="1.10.340.30">
    <property type="entry name" value="Hypothetical protein, domain 2"/>
    <property type="match status" value="1"/>
</dbReference>
<dbReference type="Proteomes" id="UP000629468">
    <property type="component" value="Unassembled WGS sequence"/>
</dbReference>
<protein>
    <recommendedName>
        <fullName evidence="2">HhH-GPD domain-containing protein</fullName>
    </recommendedName>
</protein>
<evidence type="ECO:0000256" key="1">
    <source>
        <dbReference type="SAM" id="MobiDB-lite"/>
    </source>
</evidence>
<dbReference type="SUPFAM" id="SSF48150">
    <property type="entry name" value="DNA-glycosylase"/>
    <property type="match status" value="1"/>
</dbReference>
<evidence type="ECO:0000313" key="4">
    <source>
        <dbReference type="Proteomes" id="UP000629468"/>
    </source>
</evidence>
<accession>A0A8H7C7E9</accession>
<comment type="caution">
    <text evidence="3">The sequence shown here is derived from an EMBL/GenBank/DDBJ whole genome shotgun (WGS) entry which is preliminary data.</text>
</comment>
<dbReference type="InterPro" id="IPR011257">
    <property type="entry name" value="DNA_glycosylase"/>
</dbReference>
<dbReference type="Gene3D" id="1.10.1670.10">
    <property type="entry name" value="Helix-hairpin-Helix base-excision DNA repair enzymes (C-terminal)"/>
    <property type="match status" value="1"/>
</dbReference>
<dbReference type="GO" id="GO:0000702">
    <property type="term" value="F:oxidized base lesion DNA N-glycosylase activity"/>
    <property type="evidence" value="ECO:0007669"/>
    <property type="project" value="UniProtKB-ARBA"/>
</dbReference>
<feature type="domain" description="HhH-GPD" evidence="2">
    <location>
        <begin position="124"/>
        <end position="293"/>
    </location>
</feature>
<evidence type="ECO:0000259" key="2">
    <source>
        <dbReference type="SMART" id="SM00478"/>
    </source>
</evidence>
<dbReference type="PANTHER" id="PTHR47203:SF1">
    <property type="entry name" value="HYPOTHETICAL BASE EXCISION DNA REPAIR PROTEIN (EUROFUNG)"/>
    <property type="match status" value="1"/>
</dbReference>
<dbReference type="InterPro" id="IPR003265">
    <property type="entry name" value="HhH-GPD_domain"/>
</dbReference>
<proteinExistence type="predicted"/>
<dbReference type="AlphaFoldDB" id="A0A8H7C7E9"/>
<feature type="region of interest" description="Disordered" evidence="1">
    <location>
        <begin position="1"/>
        <end position="50"/>
    </location>
</feature>
<name>A0A8H7C7E9_AGABI</name>
<organism evidence="3 4">
    <name type="scientific">Agaricus bisporus var. burnettii</name>
    <dbReference type="NCBI Taxonomy" id="192524"/>
    <lineage>
        <taxon>Eukaryota</taxon>
        <taxon>Fungi</taxon>
        <taxon>Dikarya</taxon>
        <taxon>Basidiomycota</taxon>
        <taxon>Agaricomycotina</taxon>
        <taxon>Agaricomycetes</taxon>
        <taxon>Agaricomycetidae</taxon>
        <taxon>Agaricales</taxon>
        <taxon>Agaricineae</taxon>
        <taxon>Agaricaceae</taxon>
        <taxon>Agaricus</taxon>
    </lineage>
</organism>
<dbReference type="CDD" id="cd00056">
    <property type="entry name" value="ENDO3c"/>
    <property type="match status" value="1"/>
</dbReference>
<reference evidence="3 4" key="1">
    <citation type="journal article" name="Sci. Rep.">
        <title>Telomere-to-telomere assembled and centromere annotated genomes of the two main subspecies of the button mushroom Agaricus bisporus reveal especially polymorphic chromosome ends.</title>
        <authorList>
            <person name="Sonnenberg A.S.M."/>
            <person name="Sedaghat-Telgerd N."/>
            <person name="Lavrijssen B."/>
            <person name="Ohm R.A."/>
            <person name="Hendrickx P.M."/>
            <person name="Scholtmeijer K."/>
            <person name="Baars J.J.P."/>
            <person name="van Peer A."/>
        </authorList>
    </citation>
    <scope>NUCLEOTIDE SEQUENCE [LARGE SCALE GENOMIC DNA]</scope>
    <source>
        <strain evidence="3 4">H119_p4</strain>
    </source>
</reference>
<evidence type="ECO:0000313" key="3">
    <source>
        <dbReference type="EMBL" id="KAF7764079.1"/>
    </source>
</evidence>